<accession>A0ABW9W720</accession>
<comment type="similarity">
    <text evidence="1">Belongs to the short-chain dehydrogenases/reductases (SDR) family.</text>
</comment>
<sequence length="246" mass="26351">MNKNIIVTGATSGIGRSLVQKLDSEGNHLILVGRVPDKLAALAAGLRASSTCVALDLADLDSLAALAPQLPARIDGFVHAAGLESVEPIKLVRYDKFDHLMRLHVYAFVEILKLIDKAKKKTDDYDTSVVAISSIASDNGGVGQTMYAASKAALEATVRVLAKELAAKRIRINAVKPGIVDTEMTQRWMRRIGMADKAEVERLQLNGMAQPEEIASLIAFLLSDQARHIVGTQIKIDGGGPAGKVF</sequence>
<dbReference type="SMART" id="SM00822">
    <property type="entry name" value="PKS_KR"/>
    <property type="match status" value="1"/>
</dbReference>
<evidence type="ECO:0000256" key="1">
    <source>
        <dbReference type="ARBA" id="ARBA00006484"/>
    </source>
</evidence>
<dbReference type="CDD" id="cd05233">
    <property type="entry name" value="SDR_c"/>
    <property type="match status" value="1"/>
</dbReference>
<evidence type="ECO:0000256" key="2">
    <source>
        <dbReference type="ARBA" id="ARBA00023002"/>
    </source>
</evidence>
<dbReference type="InterPro" id="IPR057326">
    <property type="entry name" value="KR_dom"/>
</dbReference>
<feature type="domain" description="Ketoreductase" evidence="3">
    <location>
        <begin position="3"/>
        <end position="178"/>
    </location>
</feature>
<dbReference type="PRINTS" id="PR00081">
    <property type="entry name" value="GDHRDH"/>
</dbReference>
<dbReference type="SUPFAM" id="SSF51735">
    <property type="entry name" value="NAD(P)-binding Rossmann-fold domains"/>
    <property type="match status" value="1"/>
</dbReference>
<gene>
    <name evidence="4" type="ORF">GTP69_25585</name>
</gene>
<comment type="caution">
    <text evidence="4">The sequence shown here is derived from an EMBL/GenBank/DDBJ whole genome shotgun (WGS) entry which is preliminary data.</text>
</comment>
<name>A0ABW9W720_9BURK</name>
<dbReference type="Gene3D" id="3.40.50.720">
    <property type="entry name" value="NAD(P)-binding Rossmann-like Domain"/>
    <property type="match status" value="1"/>
</dbReference>
<proteinExistence type="inferred from homology"/>
<reference evidence="4 5" key="1">
    <citation type="submission" date="2019-12" db="EMBL/GenBank/DDBJ databases">
        <title>Novel species isolated from a subtropical stream in China.</title>
        <authorList>
            <person name="Lu H."/>
        </authorList>
    </citation>
    <scope>NUCLEOTIDE SEQUENCE [LARGE SCALE GENOMIC DNA]</scope>
    <source>
        <strain evidence="4 5">CY42W</strain>
    </source>
</reference>
<dbReference type="InterPro" id="IPR051122">
    <property type="entry name" value="SDR_DHRS6-like"/>
</dbReference>
<keyword evidence="5" id="KW-1185">Reference proteome</keyword>
<evidence type="ECO:0000313" key="4">
    <source>
        <dbReference type="EMBL" id="MYN29783.1"/>
    </source>
</evidence>
<dbReference type="Pfam" id="PF13561">
    <property type="entry name" value="adh_short_C2"/>
    <property type="match status" value="1"/>
</dbReference>
<dbReference type="RefSeq" id="WP_161057519.1">
    <property type="nucleotide sequence ID" value="NZ_WWCT01000026.1"/>
</dbReference>
<dbReference type="PANTHER" id="PTHR43477:SF1">
    <property type="entry name" value="DIHYDROANTICAPSIN 7-DEHYDROGENASE"/>
    <property type="match status" value="1"/>
</dbReference>
<evidence type="ECO:0000259" key="3">
    <source>
        <dbReference type="SMART" id="SM00822"/>
    </source>
</evidence>
<organism evidence="4 5">
    <name type="scientific">Duganella levis</name>
    <dbReference type="NCBI Taxonomy" id="2692169"/>
    <lineage>
        <taxon>Bacteria</taxon>
        <taxon>Pseudomonadati</taxon>
        <taxon>Pseudomonadota</taxon>
        <taxon>Betaproteobacteria</taxon>
        <taxon>Burkholderiales</taxon>
        <taxon>Oxalobacteraceae</taxon>
        <taxon>Telluria group</taxon>
        <taxon>Duganella</taxon>
    </lineage>
</organism>
<keyword evidence="2" id="KW-0560">Oxidoreductase</keyword>
<protein>
    <submittedName>
        <fullName evidence="4">SDR family oxidoreductase</fullName>
    </submittedName>
</protein>
<dbReference type="PANTHER" id="PTHR43477">
    <property type="entry name" value="DIHYDROANTICAPSIN 7-DEHYDROGENASE"/>
    <property type="match status" value="1"/>
</dbReference>
<dbReference type="PRINTS" id="PR00080">
    <property type="entry name" value="SDRFAMILY"/>
</dbReference>
<dbReference type="InterPro" id="IPR036291">
    <property type="entry name" value="NAD(P)-bd_dom_sf"/>
</dbReference>
<dbReference type="Proteomes" id="UP000642144">
    <property type="component" value="Unassembled WGS sequence"/>
</dbReference>
<dbReference type="InterPro" id="IPR002347">
    <property type="entry name" value="SDR_fam"/>
</dbReference>
<dbReference type="EMBL" id="WWCT01000026">
    <property type="protein sequence ID" value="MYN29783.1"/>
    <property type="molecule type" value="Genomic_DNA"/>
</dbReference>
<evidence type="ECO:0000313" key="5">
    <source>
        <dbReference type="Proteomes" id="UP000642144"/>
    </source>
</evidence>